<dbReference type="AlphaFoldDB" id="A0A0A7S0Q2"/>
<dbReference type="InterPro" id="IPR004846">
    <property type="entry name" value="T2SS/T3SS_dom"/>
</dbReference>
<dbReference type="GO" id="GO:0015627">
    <property type="term" value="C:type II protein secretion system complex"/>
    <property type="evidence" value="ECO:0007669"/>
    <property type="project" value="TreeGrafter"/>
</dbReference>
<dbReference type="Pfam" id="PF00263">
    <property type="entry name" value="Secretin"/>
    <property type="match status" value="1"/>
</dbReference>
<dbReference type="InterPro" id="IPR032789">
    <property type="entry name" value="T2SS-T3SS_pil_N"/>
</dbReference>
<evidence type="ECO:0000313" key="5">
    <source>
        <dbReference type="Proteomes" id="UP000030901"/>
    </source>
</evidence>
<dbReference type="Pfam" id="PF13629">
    <property type="entry name" value="T2SS-T3SS_pil_N"/>
    <property type="match status" value="1"/>
</dbReference>
<organism evidence="4 5">
    <name type="scientific">Frischella perrara</name>
    <dbReference type="NCBI Taxonomy" id="1267021"/>
    <lineage>
        <taxon>Bacteria</taxon>
        <taxon>Pseudomonadati</taxon>
        <taxon>Pseudomonadota</taxon>
        <taxon>Gammaproteobacteria</taxon>
        <taxon>Orbales</taxon>
        <taxon>Orbaceae</taxon>
        <taxon>Frischella</taxon>
    </lineage>
</organism>
<feature type="domain" description="Pilus formation protein N-terminal" evidence="3">
    <location>
        <begin position="37"/>
        <end position="100"/>
    </location>
</feature>
<dbReference type="PRINTS" id="PR00811">
    <property type="entry name" value="BCTERIALGSPD"/>
</dbReference>
<evidence type="ECO:0000259" key="3">
    <source>
        <dbReference type="Pfam" id="PF13629"/>
    </source>
</evidence>
<evidence type="ECO:0000313" key="4">
    <source>
        <dbReference type="EMBL" id="AJA45155.1"/>
    </source>
</evidence>
<dbReference type="InterPro" id="IPR050810">
    <property type="entry name" value="Bact_Secretion_Sys_Channel"/>
</dbReference>
<reference evidence="4 5" key="1">
    <citation type="journal article" date="2014" name="Appl. Environ. Microbiol.">
        <title>Gut symbionts from distinct hosts exhibit genotoxic activity via divergent colibactin biosynthetic pathways.</title>
        <authorList>
            <person name="Engel P."/>
            <person name="Vizcaino M.I."/>
            <person name="Crawford J.M."/>
        </authorList>
    </citation>
    <scope>NUCLEOTIDE SEQUENCE [LARGE SCALE GENOMIC DNA]</scope>
    <source>
        <strain evidence="4 5">PEB0191</strain>
    </source>
</reference>
<dbReference type="EMBL" id="CP009056">
    <property type="protein sequence ID" value="AJA45155.1"/>
    <property type="molecule type" value="Genomic_DNA"/>
</dbReference>
<dbReference type="HOGENOM" id="CLU_017952_2_0_6"/>
<evidence type="ECO:0000256" key="1">
    <source>
        <dbReference type="RuleBase" id="RU004003"/>
    </source>
</evidence>
<sequence>MLMLVIKKIYERRFSLAISLALICSSSFSWAQIYYFQPGQSKTITLPEKIRTVFIAKESVANYEIIGENKLLIYAKQNGLTGLLAYDENNNIIIDDTIIVDPILSQVVFRLKKEFPNSNVTITKYAIGQTGDEFAYLVSGDVPDTDTKSRILNFIGSLVGTNKKTRKIESNDGAISNDDIDFLEKTTYSNIIDKINVVQETQINVKLTFVEVSKEFTDALGIDWRNFTLESMSNPTKTPSLTDFGEFNLVSLKQGFDIKNIVTIIRAFNNDKLAKVLAEPNLSVLSGEAASFLVGGEIPVVTAGGKENTSNVEYKEYGIKLNIGAKANNNKRIRLFIANEFSSISGAYSFNNYSIPTLRTRKASSTIDVGDGESFVIAGLITEQDEETLSKIPFIGDIPILGALARSTSVNRGKTELVVFATVNIVTPKSSFEVIELPKFERTSTTNLFFNLKNNMEKQKQRTIPISNESEKFVNYMGFIE</sequence>
<dbReference type="Proteomes" id="UP000030901">
    <property type="component" value="Chromosome"/>
</dbReference>
<dbReference type="PANTHER" id="PTHR30332">
    <property type="entry name" value="PROBABLE GENERAL SECRETION PATHWAY PROTEIN D"/>
    <property type="match status" value="1"/>
</dbReference>
<comment type="similarity">
    <text evidence="1">Belongs to the bacterial secretin family.</text>
</comment>
<dbReference type="OrthoDB" id="9775455at2"/>
<dbReference type="RefSeq" id="WP_052236837.1">
    <property type="nucleotide sequence ID" value="NZ_QGTI01000001.1"/>
</dbReference>
<gene>
    <name evidence="4" type="ORF">FPB0191_01335</name>
</gene>
<proteinExistence type="inferred from homology"/>
<evidence type="ECO:0000259" key="2">
    <source>
        <dbReference type="Pfam" id="PF00263"/>
    </source>
</evidence>
<protein>
    <submittedName>
        <fullName evidence="4">Flp pilus assembly protein, secretin CpaC</fullName>
    </submittedName>
</protein>
<dbReference type="STRING" id="1267021.FPB0191_01335"/>
<dbReference type="KEGG" id="fpp:FPB0191_01335"/>
<dbReference type="GO" id="GO:0009306">
    <property type="term" value="P:protein secretion"/>
    <property type="evidence" value="ECO:0007669"/>
    <property type="project" value="InterPro"/>
</dbReference>
<dbReference type="InterPro" id="IPR001775">
    <property type="entry name" value="GspD/PilQ"/>
</dbReference>
<dbReference type="PANTHER" id="PTHR30332:SF17">
    <property type="entry name" value="TYPE IV PILIATION SYSTEM PROTEIN DR_0774-RELATED"/>
    <property type="match status" value="1"/>
</dbReference>
<accession>A0A0A7S0Q2</accession>
<feature type="domain" description="Type II/III secretion system secretin-like" evidence="2">
    <location>
        <begin position="269"/>
        <end position="426"/>
    </location>
</feature>
<name>A0A0A7S0Q2_FRIPE</name>
<keyword evidence="5" id="KW-1185">Reference proteome</keyword>